<evidence type="ECO:0000313" key="2">
    <source>
        <dbReference type="EMBL" id="RDU98010.1"/>
    </source>
</evidence>
<comment type="caution">
    <text evidence="2">The sequence shown here is derived from an EMBL/GenBank/DDBJ whole genome shotgun (WGS) entry which is preliminary data.</text>
</comment>
<reference evidence="2 3" key="1">
    <citation type="submission" date="2018-08" db="EMBL/GenBank/DDBJ databases">
        <title>Paraburkholderia sp. DHOM06 isolated from forest soil.</title>
        <authorList>
            <person name="Gao Z.-H."/>
            <person name="Qiu L.-H."/>
        </authorList>
    </citation>
    <scope>NUCLEOTIDE SEQUENCE [LARGE SCALE GENOMIC DNA]</scope>
    <source>
        <strain evidence="2 3">DHOM06</strain>
    </source>
</reference>
<dbReference type="Proteomes" id="UP000256838">
    <property type="component" value="Unassembled WGS sequence"/>
</dbReference>
<dbReference type="AlphaFoldDB" id="A0A3D8JYQ5"/>
<sequence length="657" mass="72047">MSYLQFPRLAFTGKFQADVSTVNNDPRHFDNEYFSESFQKFSGEKAMNGWWNPTGTAIMRFTDCTIKSLRDPSGQLLTEAGSDPLIGCRVGNSLDRPAGKLVDLDTDWQLASNIYGLSVSLLAPDGLPIMTAEYESNPFRDLWFTRSTDGGDSGASAMFQSVLTDIVWHRDDWRSPFLDALRAASERDLLSIRLTTYGYQQAVKQADGQLTPDFGYGIVLGNIGPAKADQPRSFILGRRFIPNTNAITNAQSSSNGNPNDTANGNGISCFSTYIDADTKTLQVDLSNALPLGPGYQILNNGPLKYAALHDESFLQNAELGADDYTLLGEVDLSQQLQNIEGGVQAVTLTSDMLAATRGKPLALIQVIDDKGSANVCIREVVQGLEVRPETFTFKLDPNEPSHNRADTVLYAARYGEPYADQELEFRTEPPAPDYSNSPASQKPGATPRATIPVNNVPGLAVRIKPERPRTDSRGRAVVTISGPEIMGNPRGYIDGQLYAITYNFAGSNTAMQQTFDQIAAVVYSTFPAPGQSIDIDNPTWDDVQPILQQYANLYPVMSKGLFDFSKQPVADSAAFIMHFVFAKPVEDPDQMPVTRDLSSSKRRMLINYFANVMQRTGKTMDRQVLFGKRCPLHGLAGNREEAADLTAVAMTKVGKAR</sequence>
<organism evidence="2 3">
    <name type="scientific">Trinickia dinghuensis</name>
    <dbReference type="NCBI Taxonomy" id="2291023"/>
    <lineage>
        <taxon>Bacteria</taxon>
        <taxon>Pseudomonadati</taxon>
        <taxon>Pseudomonadota</taxon>
        <taxon>Betaproteobacteria</taxon>
        <taxon>Burkholderiales</taxon>
        <taxon>Burkholderiaceae</taxon>
        <taxon>Trinickia</taxon>
    </lineage>
</organism>
<evidence type="ECO:0000256" key="1">
    <source>
        <dbReference type="SAM" id="MobiDB-lite"/>
    </source>
</evidence>
<name>A0A3D8JYQ5_9BURK</name>
<dbReference type="OrthoDB" id="9800162at2"/>
<evidence type="ECO:0000313" key="3">
    <source>
        <dbReference type="Proteomes" id="UP000256838"/>
    </source>
</evidence>
<dbReference type="RefSeq" id="WP_115534536.1">
    <property type="nucleotide sequence ID" value="NZ_QRGA01000008.1"/>
</dbReference>
<accession>A0A3D8JYQ5</accession>
<feature type="region of interest" description="Disordered" evidence="1">
    <location>
        <begin position="427"/>
        <end position="451"/>
    </location>
</feature>
<proteinExistence type="predicted"/>
<dbReference type="EMBL" id="QRGA01000008">
    <property type="protein sequence ID" value="RDU98010.1"/>
    <property type="molecule type" value="Genomic_DNA"/>
</dbReference>
<protein>
    <submittedName>
        <fullName evidence="2">Uncharacterized protein</fullName>
    </submittedName>
</protein>
<gene>
    <name evidence="2" type="ORF">DWV00_15915</name>
</gene>
<keyword evidence="3" id="KW-1185">Reference proteome</keyword>